<dbReference type="RefSeq" id="WP_115733988.1">
    <property type="nucleotide sequence ID" value="NZ_BAAAVY010000001.1"/>
</dbReference>
<proteinExistence type="predicted"/>
<feature type="transmembrane region" description="Helical" evidence="1">
    <location>
        <begin position="6"/>
        <end position="26"/>
    </location>
</feature>
<feature type="transmembrane region" description="Helical" evidence="1">
    <location>
        <begin position="172"/>
        <end position="197"/>
    </location>
</feature>
<feature type="transmembrane region" description="Helical" evidence="1">
    <location>
        <begin position="106"/>
        <end position="127"/>
    </location>
</feature>
<dbReference type="Proteomes" id="UP000254701">
    <property type="component" value="Unassembled WGS sequence"/>
</dbReference>
<feature type="transmembrane region" description="Helical" evidence="1">
    <location>
        <begin position="66"/>
        <end position="86"/>
    </location>
</feature>
<keyword evidence="1" id="KW-0472">Membrane</keyword>
<organism evidence="2 3">
    <name type="scientific">Aminobacter aminovorans</name>
    <name type="common">Chelatobacter heintzii</name>
    <dbReference type="NCBI Taxonomy" id="83263"/>
    <lineage>
        <taxon>Bacteria</taxon>
        <taxon>Pseudomonadati</taxon>
        <taxon>Pseudomonadota</taxon>
        <taxon>Alphaproteobacteria</taxon>
        <taxon>Hyphomicrobiales</taxon>
        <taxon>Phyllobacteriaceae</taxon>
        <taxon>Aminobacter</taxon>
    </lineage>
</organism>
<name>A0A381IIE0_AMIAI</name>
<evidence type="ECO:0000313" key="3">
    <source>
        <dbReference type="Proteomes" id="UP000254701"/>
    </source>
</evidence>
<reference evidence="2 3" key="1">
    <citation type="submission" date="2018-06" db="EMBL/GenBank/DDBJ databases">
        <authorList>
            <consortium name="Pathogen Informatics"/>
            <person name="Doyle S."/>
        </authorList>
    </citation>
    <scope>NUCLEOTIDE SEQUENCE [LARGE SCALE GENOMIC DNA]</scope>
    <source>
        <strain evidence="2 3">NCTC10684</strain>
    </source>
</reference>
<dbReference type="AlphaFoldDB" id="A0A381IIE0"/>
<gene>
    <name evidence="2" type="ORF">NCTC10684_04943</name>
</gene>
<feature type="transmembrane region" description="Helical" evidence="1">
    <location>
        <begin position="139"/>
        <end position="160"/>
    </location>
</feature>
<accession>A0A381IIE0</accession>
<dbReference type="OrthoDB" id="6710777at2"/>
<protein>
    <submittedName>
        <fullName evidence="2">Uncharacterized protein</fullName>
    </submittedName>
</protein>
<dbReference type="EMBL" id="UFSM01000002">
    <property type="protein sequence ID" value="SUY28016.1"/>
    <property type="molecule type" value="Genomic_DNA"/>
</dbReference>
<keyword evidence="1" id="KW-1133">Transmembrane helix</keyword>
<feature type="transmembrane region" description="Helical" evidence="1">
    <location>
        <begin position="38"/>
        <end position="60"/>
    </location>
</feature>
<evidence type="ECO:0000256" key="1">
    <source>
        <dbReference type="SAM" id="Phobius"/>
    </source>
</evidence>
<evidence type="ECO:0000313" key="2">
    <source>
        <dbReference type="EMBL" id="SUY28016.1"/>
    </source>
</evidence>
<keyword evidence="1" id="KW-0812">Transmembrane</keyword>
<sequence>MENWFAFSAATIALLFVPGPTNTLIATNGAILGLRRTLGLLPAELCGYLMAIGAWALGIGVASQHIASASIIAALAASLVLLISAIKLAQSDGHEQGRSASRRTDIFFVTLCNPKALIFALTIVPFLRDGDVPSALPYLVWLSVLIVAIGAVWSMIGAGIARQFRLAISPRFFARAGAVILLFFSIFLFVTTVVRALHGQ</sequence>